<dbReference type="InterPro" id="IPR023631">
    <property type="entry name" value="Amidase_dom"/>
</dbReference>
<keyword evidence="5" id="KW-1185">Reference proteome</keyword>
<dbReference type="Proteomes" id="UP000037505">
    <property type="component" value="Unassembled WGS sequence"/>
</dbReference>
<reference evidence="4 5" key="1">
    <citation type="submission" date="2014-06" db="EMBL/GenBank/DDBJ databases">
        <title>The Genome of the Aflatoxigenic Filamentous Fungus Aspergillus nomius.</title>
        <authorList>
            <person name="Moore M.G."/>
            <person name="Shannon B.M."/>
            <person name="Brian M.M."/>
        </authorList>
    </citation>
    <scope>NUCLEOTIDE SEQUENCE [LARGE SCALE GENOMIC DNA]</scope>
    <source>
        <strain evidence="4 5">NRRL 13137</strain>
    </source>
</reference>
<dbReference type="SUPFAM" id="SSF75304">
    <property type="entry name" value="Amidase signature (AS) enzymes"/>
    <property type="match status" value="1"/>
</dbReference>
<feature type="domain" description="Amidase" evidence="3">
    <location>
        <begin position="228"/>
        <end position="491"/>
    </location>
</feature>
<keyword evidence="2" id="KW-0378">Hydrolase</keyword>
<comment type="similarity">
    <text evidence="1">Belongs to the amidase family.</text>
</comment>
<dbReference type="EMBL" id="JNOM01000290">
    <property type="protein sequence ID" value="KNG83128.1"/>
    <property type="molecule type" value="Genomic_DNA"/>
</dbReference>
<evidence type="ECO:0000256" key="1">
    <source>
        <dbReference type="ARBA" id="ARBA00009199"/>
    </source>
</evidence>
<dbReference type="RefSeq" id="XP_015404051.1">
    <property type="nucleotide sequence ID" value="XM_015554405.1"/>
</dbReference>
<gene>
    <name evidence="4" type="ORF">ANOM_009149</name>
</gene>
<evidence type="ECO:0000313" key="4">
    <source>
        <dbReference type="EMBL" id="KNG83128.1"/>
    </source>
</evidence>
<evidence type="ECO:0000313" key="5">
    <source>
        <dbReference type="Proteomes" id="UP000037505"/>
    </source>
</evidence>
<dbReference type="GO" id="GO:0016740">
    <property type="term" value="F:transferase activity"/>
    <property type="evidence" value="ECO:0007669"/>
    <property type="project" value="UniProtKB-KW"/>
</dbReference>
<proteinExistence type="inferred from homology"/>
<dbReference type="Pfam" id="PF01425">
    <property type="entry name" value="Amidase"/>
    <property type="match status" value="2"/>
</dbReference>
<name>A0A0L1IVB5_ASPN3</name>
<dbReference type="PANTHER" id="PTHR46072">
    <property type="entry name" value="AMIDASE-RELATED-RELATED"/>
    <property type="match status" value="1"/>
</dbReference>
<evidence type="ECO:0000259" key="3">
    <source>
        <dbReference type="Pfam" id="PF01425"/>
    </source>
</evidence>
<feature type="domain" description="Amidase" evidence="3">
    <location>
        <begin position="76"/>
        <end position="223"/>
    </location>
</feature>
<sequence length="512" mass="56235">MSTWQTEALKAKTTLQSSIPTQWLLPEDKLPPSDQKNVADFPRASGLLTDRELSITEMSATALVAGMGAGRFSAEEVVVAFLKRAVLGHQLLNFATEFMADKAIARAKELDAYYRRTGKLVGPLHGVPISVKEHIGIKGLTCNGGYVAWVNDIAPEDALILQCLHKAGAIFHVRTNQPQSLMHLCCSNNLTGTTTNPYNRTLTPGGSSGGEGASMGFKCAPLGAPEPGQEAILGVVGPLAAQSLDDLELFQRVVLDAEPWDVETSLVPLPWRRVKENREFTVGIMWDDGTVRPHPPIIRALKAARSKLQAAGIKVVDWDPYKHAHGWDIISKLYFPDTASSQKTLLSQTNEPILPLTEWAFSYAHPTPLSIAEAWALNVARDEYRDEYHARMKAMDVDFILCPAYVGVAPDLYEAQYWNYTAVWNVLDLPAVVFPSGMAVEEGDVGGKEGWVARNEVEEREWRKWWVDPGRFVGAPVGLQMVGGHFKDEETIAAAKVVEEVVRGSEGGRARL</sequence>
<dbReference type="GO" id="GO:0016787">
    <property type="term" value="F:hydrolase activity"/>
    <property type="evidence" value="ECO:0007669"/>
    <property type="project" value="UniProtKB-KW"/>
</dbReference>
<dbReference type="GeneID" id="26810953"/>
<dbReference type="PANTHER" id="PTHR46072:SF4">
    <property type="entry name" value="AMIDASE C550.07-RELATED"/>
    <property type="match status" value="1"/>
</dbReference>
<dbReference type="STRING" id="1509407.A0A0L1IVB5"/>
<evidence type="ECO:0000256" key="2">
    <source>
        <dbReference type="ARBA" id="ARBA00022801"/>
    </source>
</evidence>
<dbReference type="InterPro" id="IPR036928">
    <property type="entry name" value="AS_sf"/>
</dbReference>
<dbReference type="OrthoDB" id="6428749at2759"/>
<comment type="caution">
    <text evidence="4">The sequence shown here is derived from an EMBL/GenBank/DDBJ whole genome shotgun (WGS) entry which is preliminary data.</text>
</comment>
<organism evidence="4 5">
    <name type="scientific">Aspergillus nomiae NRRL (strain ATCC 15546 / NRRL 13137 / CBS 260.88 / M93)</name>
    <dbReference type="NCBI Taxonomy" id="1509407"/>
    <lineage>
        <taxon>Eukaryota</taxon>
        <taxon>Fungi</taxon>
        <taxon>Dikarya</taxon>
        <taxon>Ascomycota</taxon>
        <taxon>Pezizomycotina</taxon>
        <taxon>Eurotiomycetes</taxon>
        <taxon>Eurotiomycetidae</taxon>
        <taxon>Eurotiales</taxon>
        <taxon>Aspergillaceae</taxon>
        <taxon>Aspergillus</taxon>
        <taxon>Aspergillus subgen. Circumdati</taxon>
    </lineage>
</organism>
<keyword evidence="4" id="KW-0808">Transferase</keyword>
<protein>
    <submittedName>
        <fullName evidence="4">Glutamyl-tRNA(Gln) amidotransferase subunit A</fullName>
    </submittedName>
</protein>
<accession>A0A0L1IVB5</accession>
<dbReference type="Gene3D" id="3.90.1300.10">
    <property type="entry name" value="Amidase signature (AS) domain"/>
    <property type="match status" value="2"/>
</dbReference>
<dbReference type="PIRSF" id="PIRSF001221">
    <property type="entry name" value="Amidase_fungi"/>
    <property type="match status" value="1"/>
</dbReference>
<dbReference type="AlphaFoldDB" id="A0A0L1IVB5"/>